<dbReference type="Proteomes" id="UP000644115">
    <property type="component" value="Unassembled WGS sequence"/>
</dbReference>
<feature type="region of interest" description="Disordered" evidence="10">
    <location>
        <begin position="348"/>
        <end position="369"/>
    </location>
</feature>
<keyword evidence="9" id="KW-0414">Isoprene biosynthesis</keyword>
<feature type="compositionally biased region" description="Basic and acidic residues" evidence="10">
    <location>
        <begin position="353"/>
        <end position="369"/>
    </location>
</feature>
<evidence type="ECO:0000256" key="7">
    <source>
        <dbReference type="ARBA" id="ARBA00022840"/>
    </source>
</evidence>
<feature type="domain" description="GHMP kinase N-terminal" evidence="11">
    <location>
        <begin position="123"/>
        <end position="190"/>
    </location>
</feature>
<dbReference type="InterPro" id="IPR020568">
    <property type="entry name" value="Ribosomal_Su5_D2-typ_SF"/>
</dbReference>
<accession>A0A923SQZ3</accession>
<dbReference type="HAMAP" id="MF_00061">
    <property type="entry name" value="IspE"/>
    <property type="match status" value="1"/>
</dbReference>
<dbReference type="GO" id="GO:0016114">
    <property type="term" value="P:terpenoid biosynthetic process"/>
    <property type="evidence" value="ECO:0007669"/>
    <property type="project" value="InterPro"/>
</dbReference>
<reference evidence="13" key="1">
    <citation type="submission" date="2020-08" db="EMBL/GenBank/DDBJ databases">
        <authorList>
            <person name="Liu C."/>
            <person name="Sun Q."/>
        </authorList>
    </citation>
    <scope>NUCLEOTIDE SEQUENCE</scope>
    <source>
        <strain evidence="13">BX16</strain>
    </source>
</reference>
<comment type="pathway">
    <text evidence="9">Isoprenoid biosynthesis; isopentenyl diphosphate biosynthesis via DXP pathway; isopentenyl diphosphate from 1-deoxy-D-xylulose 5-phosphate: step 3/6.</text>
</comment>
<evidence type="ECO:0000256" key="9">
    <source>
        <dbReference type="HAMAP-Rule" id="MF_00061"/>
    </source>
</evidence>
<feature type="domain" description="GHMP kinase C-terminal" evidence="12">
    <location>
        <begin position="313"/>
        <end position="342"/>
    </location>
</feature>
<keyword evidence="7 9" id="KW-0067">ATP-binding</keyword>
<dbReference type="InterPro" id="IPR006204">
    <property type="entry name" value="GHMP_kinase_N_dom"/>
</dbReference>
<keyword evidence="14" id="KW-1185">Reference proteome</keyword>
<dbReference type="InterPro" id="IPR036554">
    <property type="entry name" value="GHMP_kinase_C_sf"/>
</dbReference>
<keyword evidence="6 9" id="KW-0418">Kinase</keyword>
<protein>
    <recommendedName>
        <fullName evidence="3 9">4-diphosphocytidyl-2-C-methyl-D-erythritol kinase</fullName>
        <shortName evidence="9">CMK</shortName>
        <ecNumber evidence="2 9">2.7.1.148</ecNumber>
    </recommendedName>
    <alternativeName>
        <fullName evidence="8 9">4-(cytidine-5'-diphospho)-2-C-methyl-D-erythritol kinase</fullName>
    </alternativeName>
</protein>
<dbReference type="InterPro" id="IPR004424">
    <property type="entry name" value="IspE"/>
</dbReference>
<dbReference type="EMBL" id="JACRWC010000039">
    <property type="protein sequence ID" value="MBC5998885.1"/>
    <property type="molecule type" value="Genomic_DNA"/>
</dbReference>
<dbReference type="GO" id="GO:0050515">
    <property type="term" value="F:4-(cytidine 5'-diphospho)-2-C-methyl-D-erythritol kinase activity"/>
    <property type="evidence" value="ECO:0007669"/>
    <property type="project" value="UniProtKB-UniRule"/>
</dbReference>
<dbReference type="PANTHER" id="PTHR43527:SF2">
    <property type="entry name" value="4-DIPHOSPHOCYTIDYL-2-C-METHYL-D-ERYTHRITOL KINASE, CHLOROPLASTIC"/>
    <property type="match status" value="1"/>
</dbReference>
<dbReference type="InterPro" id="IPR013750">
    <property type="entry name" value="GHMP_kinase_C_dom"/>
</dbReference>
<evidence type="ECO:0000256" key="3">
    <source>
        <dbReference type="ARBA" id="ARBA00017473"/>
    </source>
</evidence>
<keyword evidence="4 9" id="KW-0808">Transferase</keyword>
<evidence type="ECO:0000256" key="6">
    <source>
        <dbReference type="ARBA" id="ARBA00022777"/>
    </source>
</evidence>
<feature type="active site" evidence="9">
    <location>
        <position position="182"/>
    </location>
</feature>
<dbReference type="Gene3D" id="3.30.230.10">
    <property type="match status" value="1"/>
</dbReference>
<evidence type="ECO:0000259" key="11">
    <source>
        <dbReference type="Pfam" id="PF00288"/>
    </source>
</evidence>
<comment type="catalytic activity">
    <reaction evidence="9">
        <text>4-CDP-2-C-methyl-D-erythritol + ATP = 4-CDP-2-C-methyl-D-erythritol 2-phosphate + ADP + H(+)</text>
        <dbReference type="Rhea" id="RHEA:18437"/>
        <dbReference type="ChEBI" id="CHEBI:15378"/>
        <dbReference type="ChEBI" id="CHEBI:30616"/>
        <dbReference type="ChEBI" id="CHEBI:57823"/>
        <dbReference type="ChEBI" id="CHEBI:57919"/>
        <dbReference type="ChEBI" id="CHEBI:456216"/>
        <dbReference type="EC" id="2.7.1.148"/>
    </reaction>
</comment>
<dbReference type="GO" id="GO:0019288">
    <property type="term" value="P:isopentenyl diphosphate biosynthetic process, methylerythritol 4-phosphate pathway"/>
    <property type="evidence" value="ECO:0007669"/>
    <property type="project" value="UniProtKB-UniRule"/>
</dbReference>
<feature type="active site" evidence="9">
    <location>
        <position position="11"/>
    </location>
</feature>
<evidence type="ECO:0000256" key="10">
    <source>
        <dbReference type="SAM" id="MobiDB-lite"/>
    </source>
</evidence>
<sequence length="369" mass="39227">MKKIQLHAYAKINLTLDVTGKRPNGYHDVEMIMQQISLCDEVTVSWEAGSVRRGKPGQTAEPDPTGIQIQLTVSRPDLPADSSNLAWKAAEEMIAEFGGPAGGNAKAAAGTEAADGSSKDAAGTDAAGGVLTIDIQKQIPMAAGLAGGSSNCAAVLHAINQLWELNLSVKELCRIGARLGSDVPFCIMGQAAAEKALQGSFADDPDACHCALATGTGTDLKPLTGLDSFIVLSKPAIGVSTAEVYRGIDNEGIPRHPDNNAVISAIFENNYKVLEEKMVNVLENFALKRYPIIVYTKNIMSDLCQSAGISNCVMMSGSGPTVFCLCEELSKAQQICEVMKSRNPESFVAKTTGQDRHRDVTREGKHVEF</sequence>
<evidence type="ECO:0000313" key="13">
    <source>
        <dbReference type="EMBL" id="MBC5998885.1"/>
    </source>
</evidence>
<evidence type="ECO:0000256" key="2">
    <source>
        <dbReference type="ARBA" id="ARBA00012052"/>
    </source>
</evidence>
<dbReference type="RefSeq" id="WP_249286393.1">
    <property type="nucleotide sequence ID" value="NZ_JACRWC010000039.1"/>
</dbReference>
<comment type="similarity">
    <text evidence="1 9">Belongs to the GHMP kinase family. IspE subfamily.</text>
</comment>
<evidence type="ECO:0000259" key="12">
    <source>
        <dbReference type="Pfam" id="PF08544"/>
    </source>
</evidence>
<dbReference type="GO" id="GO:0005524">
    <property type="term" value="F:ATP binding"/>
    <property type="evidence" value="ECO:0007669"/>
    <property type="project" value="UniProtKB-UniRule"/>
</dbReference>
<dbReference type="Gene3D" id="3.30.70.890">
    <property type="entry name" value="GHMP kinase, C-terminal domain"/>
    <property type="match status" value="1"/>
</dbReference>
<evidence type="ECO:0000256" key="1">
    <source>
        <dbReference type="ARBA" id="ARBA00009684"/>
    </source>
</evidence>
<feature type="binding site" evidence="9">
    <location>
        <begin position="140"/>
        <end position="150"/>
    </location>
    <ligand>
        <name>ATP</name>
        <dbReference type="ChEBI" id="CHEBI:30616"/>
    </ligand>
</feature>
<dbReference type="AlphaFoldDB" id="A0A923SQZ3"/>
<dbReference type="SUPFAM" id="SSF54211">
    <property type="entry name" value="Ribosomal protein S5 domain 2-like"/>
    <property type="match status" value="1"/>
</dbReference>
<dbReference type="Pfam" id="PF00288">
    <property type="entry name" value="GHMP_kinases_N"/>
    <property type="match status" value="1"/>
</dbReference>
<comment type="function">
    <text evidence="9">Catalyzes the phosphorylation of the position 2 hydroxy group of 4-diphosphocytidyl-2C-methyl-D-erythritol.</text>
</comment>
<comment type="caution">
    <text evidence="13">The sequence shown here is derived from an EMBL/GenBank/DDBJ whole genome shotgun (WGS) entry which is preliminary data.</text>
</comment>
<organism evidence="13 14">
    <name type="scientific">Lentihominibacter faecis</name>
    <dbReference type="NCBI Taxonomy" id="2764712"/>
    <lineage>
        <taxon>Bacteria</taxon>
        <taxon>Bacillati</taxon>
        <taxon>Bacillota</taxon>
        <taxon>Clostridia</taxon>
        <taxon>Peptostreptococcales</taxon>
        <taxon>Anaerovoracaceae</taxon>
        <taxon>Lentihominibacter</taxon>
    </lineage>
</organism>
<evidence type="ECO:0000256" key="5">
    <source>
        <dbReference type="ARBA" id="ARBA00022741"/>
    </source>
</evidence>
<dbReference type="InterPro" id="IPR014721">
    <property type="entry name" value="Ribsml_uS5_D2-typ_fold_subgr"/>
</dbReference>
<dbReference type="PANTHER" id="PTHR43527">
    <property type="entry name" value="4-DIPHOSPHOCYTIDYL-2-C-METHYL-D-ERYTHRITOL KINASE, CHLOROPLASTIC"/>
    <property type="match status" value="1"/>
</dbReference>
<gene>
    <name evidence="9" type="primary">ispE</name>
    <name evidence="13" type="ORF">H8876_02570</name>
</gene>
<name>A0A923SQZ3_9FIRM</name>
<evidence type="ECO:0000256" key="4">
    <source>
        <dbReference type="ARBA" id="ARBA00022679"/>
    </source>
</evidence>
<keyword evidence="5 9" id="KW-0547">Nucleotide-binding</keyword>
<proteinExistence type="inferred from homology"/>
<evidence type="ECO:0000256" key="8">
    <source>
        <dbReference type="ARBA" id="ARBA00032554"/>
    </source>
</evidence>
<dbReference type="Pfam" id="PF08544">
    <property type="entry name" value="GHMP_kinases_C"/>
    <property type="match status" value="1"/>
</dbReference>
<dbReference type="SUPFAM" id="SSF55060">
    <property type="entry name" value="GHMP Kinase, C-terminal domain"/>
    <property type="match status" value="1"/>
</dbReference>
<dbReference type="EC" id="2.7.1.148" evidence="2 9"/>
<evidence type="ECO:0000313" key="14">
    <source>
        <dbReference type="Proteomes" id="UP000644115"/>
    </source>
</evidence>